<comment type="caution">
    <text evidence="7">The sequence shown here is derived from an EMBL/GenBank/DDBJ whole genome shotgun (WGS) entry which is preliminary data.</text>
</comment>
<comment type="similarity">
    <text evidence="5">Belongs to the L2HGDH family.</text>
</comment>
<comment type="cofactor">
    <cofactor evidence="1">
        <name>FAD</name>
        <dbReference type="ChEBI" id="CHEBI:57692"/>
    </cofactor>
</comment>
<keyword evidence="4 7" id="KW-0560">Oxidoreductase</keyword>
<dbReference type="Pfam" id="PF01266">
    <property type="entry name" value="DAO"/>
    <property type="match status" value="1"/>
</dbReference>
<evidence type="ECO:0000256" key="4">
    <source>
        <dbReference type="ARBA" id="ARBA00023002"/>
    </source>
</evidence>
<evidence type="ECO:0000256" key="5">
    <source>
        <dbReference type="ARBA" id="ARBA00037941"/>
    </source>
</evidence>
<gene>
    <name evidence="7" type="primary">lhgO</name>
    <name evidence="7" type="ORF">ACFQSB_19000</name>
</gene>
<dbReference type="EMBL" id="JBHTCG010000011">
    <property type="protein sequence ID" value="MFC7384306.1"/>
    <property type="molecule type" value="Genomic_DNA"/>
</dbReference>
<dbReference type="NCBIfam" id="NF008726">
    <property type="entry name" value="PRK11728.1"/>
    <property type="match status" value="1"/>
</dbReference>
<dbReference type="Proteomes" id="UP001596496">
    <property type="component" value="Unassembled WGS sequence"/>
</dbReference>
<dbReference type="InterPro" id="IPR036188">
    <property type="entry name" value="FAD/NAD-bd_sf"/>
</dbReference>
<accession>A0ABW2P762</accession>
<dbReference type="GO" id="GO:0016491">
    <property type="term" value="F:oxidoreductase activity"/>
    <property type="evidence" value="ECO:0007669"/>
    <property type="project" value="UniProtKB-KW"/>
</dbReference>
<dbReference type="RefSeq" id="WP_380828032.1">
    <property type="nucleotide sequence ID" value="NZ_JBHTCG010000011.1"/>
</dbReference>
<keyword evidence="2" id="KW-0285">Flavoprotein</keyword>
<dbReference type="InterPro" id="IPR006076">
    <property type="entry name" value="FAD-dep_OxRdtase"/>
</dbReference>
<dbReference type="Gene3D" id="3.30.9.10">
    <property type="entry name" value="D-Amino Acid Oxidase, subunit A, domain 2"/>
    <property type="match status" value="1"/>
</dbReference>
<reference evidence="8" key="1">
    <citation type="journal article" date="2019" name="Int. J. Syst. Evol. Microbiol.">
        <title>The Global Catalogue of Microorganisms (GCM) 10K type strain sequencing project: providing services to taxonomists for standard genome sequencing and annotation.</title>
        <authorList>
            <consortium name="The Broad Institute Genomics Platform"/>
            <consortium name="The Broad Institute Genome Sequencing Center for Infectious Disease"/>
            <person name="Wu L."/>
            <person name="Ma J."/>
        </authorList>
    </citation>
    <scope>NUCLEOTIDE SEQUENCE [LARGE SCALE GENOMIC DNA]</scope>
    <source>
        <strain evidence="8">CECT 7649</strain>
    </source>
</reference>
<dbReference type="Gene3D" id="3.50.50.60">
    <property type="entry name" value="FAD/NAD(P)-binding domain"/>
    <property type="match status" value="1"/>
</dbReference>
<evidence type="ECO:0000256" key="2">
    <source>
        <dbReference type="ARBA" id="ARBA00022630"/>
    </source>
</evidence>
<keyword evidence="3" id="KW-0274">FAD</keyword>
<name>A0ABW2P762_9ACTN</name>
<dbReference type="SUPFAM" id="SSF51905">
    <property type="entry name" value="FAD/NAD(P)-binding domain"/>
    <property type="match status" value="1"/>
</dbReference>
<protein>
    <submittedName>
        <fullName evidence="7">L-2-hydroxyglutarate oxidase</fullName>
        <ecNumber evidence="7">1.1.3.-</ecNumber>
    </submittedName>
</protein>
<evidence type="ECO:0000259" key="6">
    <source>
        <dbReference type="Pfam" id="PF01266"/>
    </source>
</evidence>
<evidence type="ECO:0000256" key="1">
    <source>
        <dbReference type="ARBA" id="ARBA00001974"/>
    </source>
</evidence>
<evidence type="ECO:0000256" key="3">
    <source>
        <dbReference type="ARBA" id="ARBA00022827"/>
    </source>
</evidence>
<evidence type="ECO:0000313" key="7">
    <source>
        <dbReference type="EMBL" id="MFC7384306.1"/>
    </source>
</evidence>
<proteinExistence type="inferred from homology"/>
<dbReference type="EC" id="1.1.3.-" evidence="7"/>
<evidence type="ECO:0000313" key="8">
    <source>
        <dbReference type="Proteomes" id="UP001596496"/>
    </source>
</evidence>
<keyword evidence="8" id="KW-1185">Reference proteome</keyword>
<sequence length="394" mass="41993">MSERIGIIGAGILGLAVARELAVRGATVTVLDKEDRVAAHQTGRNSGVVHAGIYYTPGSLKARLCREGAALLREYCAEHHIPYEEIGKLVIAATATERAGLRRIAARARENGVPDVAELDALGLREIEPHAVGVGAVHSPRTAIVDFPAVARRLAEDVAASGGSVRLGRPVRALRETARGVEVLAGRTRLVFDRLIACAGLQSDAVAAMGGYAGDVRIVPFRGEYYKLAGAAKGLVRGLVYPVPDPRYPFLGVHLTRRIDGEVLVGPNAVLALAREGYSWRQVSPGDLRDILTWPGTRRMAARHWRTGLAEVYGSLAKRAFLTAARRYVPVLAPHDLVRTTGGVRAQAVGRDGSLLDDFVVDVHGPVILVRNAPSPAATSSLAIARHIVSFISA</sequence>
<dbReference type="PANTHER" id="PTHR43104:SF2">
    <property type="entry name" value="L-2-HYDROXYGLUTARATE DEHYDROGENASE, MITOCHONDRIAL"/>
    <property type="match status" value="1"/>
</dbReference>
<feature type="domain" description="FAD dependent oxidoreductase" evidence="6">
    <location>
        <begin position="5"/>
        <end position="389"/>
    </location>
</feature>
<organism evidence="7 8">
    <name type="scientific">Sphaerisporangium rhizosphaerae</name>
    <dbReference type="NCBI Taxonomy" id="2269375"/>
    <lineage>
        <taxon>Bacteria</taxon>
        <taxon>Bacillati</taxon>
        <taxon>Actinomycetota</taxon>
        <taxon>Actinomycetes</taxon>
        <taxon>Streptosporangiales</taxon>
        <taxon>Streptosporangiaceae</taxon>
        <taxon>Sphaerisporangium</taxon>
    </lineage>
</organism>
<dbReference type="PANTHER" id="PTHR43104">
    <property type="entry name" value="L-2-HYDROXYGLUTARATE DEHYDROGENASE, MITOCHONDRIAL"/>
    <property type="match status" value="1"/>
</dbReference>